<evidence type="ECO:0000256" key="1">
    <source>
        <dbReference type="ARBA" id="ARBA00004442"/>
    </source>
</evidence>
<accession>A0A089YTC5</accession>
<dbReference type="KEGG" id="prh:LT40_20855"/>
<dbReference type="STRING" id="216142.LT40_20855"/>
<feature type="domain" description="OmpA-like" evidence="6">
    <location>
        <begin position="144"/>
        <end position="260"/>
    </location>
</feature>
<evidence type="ECO:0000256" key="4">
    <source>
        <dbReference type="PROSITE-ProRule" id="PRU00473"/>
    </source>
</evidence>
<dbReference type="InterPro" id="IPR006664">
    <property type="entry name" value="OMP_bac"/>
</dbReference>
<dbReference type="Gene3D" id="3.30.1330.60">
    <property type="entry name" value="OmpA-like domain"/>
    <property type="match status" value="1"/>
</dbReference>
<dbReference type="CDD" id="cd07185">
    <property type="entry name" value="OmpA_C-like"/>
    <property type="match status" value="1"/>
</dbReference>
<sequence length="270" mass="29298">MKTKFKFPALSALVVLLAACSKTPNPQLVQAQANFADLQGNPKSVQLAALETKDAADWLERAEKAARAKEADEQVGHQAYLTNQRVEVAKQTIELRTAEQAIQGVAALRAQARLEARDAQIKKLQESLNAKQPAAEAMAVQQTERGSLVTFGDVLFETGQAELRTSAYDNIARLADFLRDNLDRKVIVEGHTDSTGSAGFNQTLSQRRANAVLVQLVRAGVSPERIVAQGLGMSYPVASNGNALGRAQNRRVEVTISNDNQPVRSRASMH</sequence>
<comment type="subcellular location">
    <subcellularLocation>
        <location evidence="1">Cell outer membrane</location>
    </subcellularLocation>
</comment>
<dbReference type="InterPro" id="IPR025511">
    <property type="entry name" value="DUF4398"/>
</dbReference>
<dbReference type="PANTHER" id="PTHR30329">
    <property type="entry name" value="STATOR ELEMENT OF FLAGELLAR MOTOR COMPLEX"/>
    <property type="match status" value="1"/>
</dbReference>
<dbReference type="InterPro" id="IPR006690">
    <property type="entry name" value="OMPA-like_CS"/>
</dbReference>
<dbReference type="AlphaFoldDB" id="A0A089YTC5"/>
<proteinExistence type="predicted"/>
<dbReference type="PRINTS" id="PR01021">
    <property type="entry name" value="OMPADOMAIN"/>
</dbReference>
<evidence type="ECO:0000313" key="8">
    <source>
        <dbReference type="Proteomes" id="UP000029499"/>
    </source>
</evidence>
<dbReference type="PANTHER" id="PTHR30329:SF21">
    <property type="entry name" value="LIPOPROTEIN YIAD-RELATED"/>
    <property type="match status" value="1"/>
</dbReference>
<name>A0A089YTC5_9PSED</name>
<gene>
    <name evidence="7" type="ORF">LT40_20855</name>
</gene>
<dbReference type="RefSeq" id="WP_043193093.1">
    <property type="nucleotide sequence ID" value="NZ_CP009533.1"/>
</dbReference>
<dbReference type="Pfam" id="PF14346">
    <property type="entry name" value="DUF4398"/>
    <property type="match status" value="1"/>
</dbReference>
<evidence type="ECO:0000313" key="7">
    <source>
        <dbReference type="EMBL" id="AIS19703.1"/>
    </source>
</evidence>
<keyword evidence="5" id="KW-0732">Signal</keyword>
<keyword evidence="3" id="KW-0998">Cell outer membrane</keyword>
<dbReference type="InterPro" id="IPR050330">
    <property type="entry name" value="Bact_OuterMem_StrucFunc"/>
</dbReference>
<evidence type="ECO:0000256" key="3">
    <source>
        <dbReference type="ARBA" id="ARBA00023237"/>
    </source>
</evidence>
<organism evidence="7 8">
    <name type="scientific">Pseudomonas rhizosphaerae</name>
    <dbReference type="NCBI Taxonomy" id="216142"/>
    <lineage>
        <taxon>Bacteria</taxon>
        <taxon>Pseudomonadati</taxon>
        <taxon>Pseudomonadota</taxon>
        <taxon>Gammaproteobacteria</taxon>
        <taxon>Pseudomonadales</taxon>
        <taxon>Pseudomonadaceae</taxon>
        <taxon>Pseudomonas</taxon>
    </lineage>
</organism>
<dbReference type="SUPFAM" id="SSF103088">
    <property type="entry name" value="OmpA-like"/>
    <property type="match status" value="1"/>
</dbReference>
<evidence type="ECO:0000256" key="2">
    <source>
        <dbReference type="ARBA" id="ARBA00023136"/>
    </source>
</evidence>
<reference evidence="7 8" key="1">
    <citation type="journal article" date="2015" name="J. Biotechnol.">
        <title>Complete genome sequence of Pseudomonas rhizosphaerae IH5T (=DSM 16299T), a phosphate-solubilizing rhizobacterium for bacterial biofertilizer.</title>
        <authorList>
            <person name="Kwak Y."/>
            <person name="Jung B.K."/>
            <person name="Shin J.H."/>
        </authorList>
    </citation>
    <scope>NUCLEOTIDE SEQUENCE [LARGE SCALE GENOMIC DNA]</scope>
    <source>
        <strain evidence="7">DSM 16299</strain>
    </source>
</reference>
<keyword evidence="2 4" id="KW-0472">Membrane</keyword>
<keyword evidence="8" id="KW-1185">Reference proteome</keyword>
<dbReference type="OrthoDB" id="9782229at2"/>
<dbReference type="EMBL" id="CP009533">
    <property type="protein sequence ID" value="AIS19703.1"/>
    <property type="molecule type" value="Genomic_DNA"/>
</dbReference>
<dbReference type="InterPro" id="IPR036737">
    <property type="entry name" value="OmpA-like_sf"/>
</dbReference>
<dbReference type="Proteomes" id="UP000029499">
    <property type="component" value="Chromosome"/>
</dbReference>
<feature type="chain" id="PRO_5001852418" evidence="5">
    <location>
        <begin position="22"/>
        <end position="270"/>
    </location>
</feature>
<feature type="signal peptide" evidence="5">
    <location>
        <begin position="1"/>
        <end position="21"/>
    </location>
</feature>
<dbReference type="PROSITE" id="PS51257">
    <property type="entry name" value="PROKAR_LIPOPROTEIN"/>
    <property type="match status" value="1"/>
</dbReference>
<dbReference type="PROSITE" id="PS51123">
    <property type="entry name" value="OMPA_2"/>
    <property type="match status" value="1"/>
</dbReference>
<dbReference type="InterPro" id="IPR006665">
    <property type="entry name" value="OmpA-like"/>
</dbReference>
<dbReference type="GO" id="GO:0009279">
    <property type="term" value="C:cell outer membrane"/>
    <property type="evidence" value="ECO:0007669"/>
    <property type="project" value="UniProtKB-SubCell"/>
</dbReference>
<dbReference type="HOGENOM" id="CLU_016890_14_2_6"/>
<evidence type="ECO:0000256" key="5">
    <source>
        <dbReference type="SAM" id="SignalP"/>
    </source>
</evidence>
<dbReference type="eggNOG" id="COG2885">
    <property type="taxonomic scope" value="Bacteria"/>
</dbReference>
<dbReference type="PROSITE" id="PS01068">
    <property type="entry name" value="OMPA_1"/>
    <property type="match status" value="1"/>
</dbReference>
<dbReference type="Pfam" id="PF00691">
    <property type="entry name" value="OmpA"/>
    <property type="match status" value="1"/>
</dbReference>
<protein>
    <submittedName>
        <fullName evidence="7">Membrane protein</fullName>
    </submittedName>
</protein>
<evidence type="ECO:0000259" key="6">
    <source>
        <dbReference type="PROSITE" id="PS51123"/>
    </source>
</evidence>